<gene>
    <name evidence="1" type="ORF">NUW54_g7897</name>
</gene>
<dbReference type="Proteomes" id="UP001144978">
    <property type="component" value="Unassembled WGS sequence"/>
</dbReference>
<reference evidence="1" key="1">
    <citation type="submission" date="2022-08" db="EMBL/GenBank/DDBJ databases">
        <title>Genome Sequence of Pycnoporus sanguineus.</title>
        <authorList>
            <person name="Buettner E."/>
        </authorList>
    </citation>
    <scope>NUCLEOTIDE SEQUENCE</scope>
    <source>
        <strain evidence="1">CG-C14</strain>
    </source>
</reference>
<dbReference type="EMBL" id="JANSHE010002354">
    <property type="protein sequence ID" value="KAJ2992597.1"/>
    <property type="molecule type" value="Genomic_DNA"/>
</dbReference>
<organism evidence="1 2">
    <name type="scientific">Trametes sanguinea</name>
    <dbReference type="NCBI Taxonomy" id="158606"/>
    <lineage>
        <taxon>Eukaryota</taxon>
        <taxon>Fungi</taxon>
        <taxon>Dikarya</taxon>
        <taxon>Basidiomycota</taxon>
        <taxon>Agaricomycotina</taxon>
        <taxon>Agaricomycetes</taxon>
        <taxon>Polyporales</taxon>
        <taxon>Polyporaceae</taxon>
        <taxon>Trametes</taxon>
    </lineage>
</organism>
<name>A0ACC1PI27_9APHY</name>
<accession>A0ACC1PI27</accession>
<evidence type="ECO:0000313" key="2">
    <source>
        <dbReference type="Proteomes" id="UP001144978"/>
    </source>
</evidence>
<evidence type="ECO:0000313" key="1">
    <source>
        <dbReference type="EMBL" id="KAJ2992597.1"/>
    </source>
</evidence>
<comment type="caution">
    <text evidence="1">The sequence shown here is derived from an EMBL/GenBank/DDBJ whole genome shotgun (WGS) entry which is preliminary data.</text>
</comment>
<keyword evidence="2" id="KW-1185">Reference proteome</keyword>
<sequence>MLTRRAGEAVALASTISTVLAAPPAFPTSGNGLWYTAPGRFEAWATDWLPVGNGYLAATLLGETAQEATQLNIESLWSGGPFQDPTYNGGNKQPSDQATMAQDMQVIRQAIFQSPNGTIDNVEQLTTDAGAYGSYVGAGYLLSSLNVSGSISQYYRWLDLDTATHSTQWTQGNTTFIRETFCSHPTQACIQRINTSDSSVLPALTYAYSVAAESGIPTPTVSCFDNSTLRITGTASDPGMAFEILARVTALAKNAYRRCTLQAGKGTIGAEDNLRTCVQSLTL</sequence>
<proteinExistence type="predicted"/>
<protein>
    <submittedName>
        <fullName evidence="1">Uncharacterized protein</fullName>
    </submittedName>
</protein>